<feature type="region of interest" description="Disordered" evidence="1">
    <location>
        <begin position="16"/>
        <end position="37"/>
    </location>
</feature>
<protein>
    <submittedName>
        <fullName evidence="2">(wild Malaysian banana) hypothetical protein</fullName>
    </submittedName>
</protein>
<name>A0A804ISC7_MUSAM</name>
<reference evidence="3" key="2">
    <citation type="submission" date="2021-05" db="UniProtKB">
        <authorList>
            <consortium name="EnsemblPlants"/>
        </authorList>
    </citation>
    <scope>IDENTIFICATION</scope>
    <source>
        <strain evidence="3">subsp. malaccensis</strain>
    </source>
</reference>
<evidence type="ECO:0000313" key="4">
    <source>
        <dbReference type="Proteomes" id="UP000012960"/>
    </source>
</evidence>
<dbReference type="OrthoDB" id="1433808at2759"/>
<accession>A0A804ISC7</accession>
<organism evidence="3 4">
    <name type="scientific">Musa acuminata subsp. malaccensis</name>
    <name type="common">Wild banana</name>
    <name type="synonym">Musa malaccensis</name>
    <dbReference type="NCBI Taxonomy" id="214687"/>
    <lineage>
        <taxon>Eukaryota</taxon>
        <taxon>Viridiplantae</taxon>
        <taxon>Streptophyta</taxon>
        <taxon>Embryophyta</taxon>
        <taxon>Tracheophyta</taxon>
        <taxon>Spermatophyta</taxon>
        <taxon>Magnoliopsida</taxon>
        <taxon>Liliopsida</taxon>
        <taxon>Zingiberales</taxon>
        <taxon>Musaceae</taxon>
        <taxon>Musa</taxon>
    </lineage>
</organism>
<dbReference type="AlphaFoldDB" id="A0A804ISC7"/>
<gene>
    <name evidence="2" type="ORF">GSMUA_127710.1</name>
</gene>
<dbReference type="Gramene" id="Ma04_t21680.1">
    <property type="protein sequence ID" value="Ma04_p21680.1"/>
    <property type="gene ID" value="Ma04_g21680"/>
</dbReference>
<reference evidence="2" key="1">
    <citation type="submission" date="2021-03" db="EMBL/GenBank/DDBJ databases">
        <authorList>
            <consortium name="Genoscope - CEA"/>
            <person name="William W."/>
        </authorList>
    </citation>
    <scope>NUCLEOTIDE SEQUENCE</scope>
    <source>
        <strain evidence="2">Doubled-haploid Pahang</strain>
    </source>
</reference>
<dbReference type="EnsemblPlants" id="Ma04_t21680.1">
    <property type="protein sequence ID" value="Ma04_p21680.1"/>
    <property type="gene ID" value="Ma04_g21680"/>
</dbReference>
<dbReference type="Proteomes" id="UP000012960">
    <property type="component" value="Unplaced"/>
</dbReference>
<dbReference type="InParanoid" id="A0A804ISC7"/>
<dbReference type="EMBL" id="HG996469">
    <property type="protein sequence ID" value="CAG1842976.1"/>
    <property type="molecule type" value="Genomic_DNA"/>
</dbReference>
<sequence>MIRSLKKLKIWSMLKKRRRPANATQQGPNSGHRCSCSARQPTAPLLLPWAELDPAARTTEALRAPGVAPPLDLTSILTSAAHSGAPASYQQYLVPSPLFGVPTPPGVVREGVFCGCFTGIAALAALLRYCLCCFQHWPC</sequence>
<evidence type="ECO:0000256" key="1">
    <source>
        <dbReference type="SAM" id="MobiDB-lite"/>
    </source>
</evidence>
<keyword evidence="4" id="KW-1185">Reference proteome</keyword>
<evidence type="ECO:0000313" key="3">
    <source>
        <dbReference type="EnsemblPlants" id="Ma04_p21680.1"/>
    </source>
</evidence>
<proteinExistence type="predicted"/>
<evidence type="ECO:0000313" key="2">
    <source>
        <dbReference type="EMBL" id="CAG1842976.1"/>
    </source>
</evidence>